<protein>
    <recommendedName>
        <fullName evidence="9">V-type proton ATPase subunit a</fullName>
    </recommendedName>
</protein>
<feature type="transmembrane region" description="Helical" evidence="9">
    <location>
        <begin position="631"/>
        <end position="650"/>
    </location>
</feature>
<evidence type="ECO:0000313" key="11">
    <source>
        <dbReference type="Proteomes" id="UP000694723"/>
    </source>
</evidence>
<dbReference type="AlphaFoldDB" id="A0A8D1W272"/>
<feature type="transmembrane region" description="Helical" evidence="9">
    <location>
        <begin position="429"/>
        <end position="454"/>
    </location>
</feature>
<comment type="function">
    <text evidence="9">Essential component of the vacuolar proton pump (V-ATPase), a multimeric enzyme that catalyzes the translocation of protons across the membranes. Required for assembly and activity of the V-ATPase.</text>
</comment>
<feature type="transmembrane region" description="Helical" evidence="9">
    <location>
        <begin position="606"/>
        <end position="624"/>
    </location>
</feature>
<dbReference type="Ensembl" id="ENSSSCT00060075087.1">
    <property type="protein sequence ID" value="ENSSSCP00060032432.1"/>
    <property type="gene ID" value="ENSSSCG00060055119.1"/>
</dbReference>
<evidence type="ECO:0000256" key="7">
    <source>
        <dbReference type="ARBA" id="ARBA00023065"/>
    </source>
</evidence>
<evidence type="ECO:0000256" key="1">
    <source>
        <dbReference type="ARBA" id="ARBA00004141"/>
    </source>
</evidence>
<keyword evidence="4 9" id="KW-0812">Transmembrane</keyword>
<sequence>MSIEFLAAGGTACHLPPTEPPRPCSPLRTMGSMFRSEEVALVQLFLPTAAAYTCVSQLGELGLVEFRDLNASVSAFQRRFVVDVRRCEELEKTFTFLQAEVRRAGLALPLPEGVLLAPPPRDLLRIQEESDRLAQELRDVRGNQQALRAQLHQLQLHSAVLSQGHGHGPQLAATHTDMPLERTPLLQAPGGPHQDLRVNFVAGAVEPHKAAALERLLWRACRGFLIASFRETEQQLEDPVTGEPATWTTFLISYWGEQIGQKIRKITDCFHCHVFPFAEQEEARLGALQQLQQQSHELQEVLGETERFLSQVLGRVQKLLPPWQVQIRKMKAVYLALNQCSVSTTHKCLIAEAWCATRDLPTVQQALQDSSSEAGVSAVVHRIPCRDMPPTLVRTNRFTASFQGIVDAYGVGRYQEVNPAPYTIITFPFLFAVMFGDVGHGLLMFLFALAMVLAENRPAVKTAQNEIWRTFFGGRYLLLLMGLFSVYTGFIYNECFSRATAIFPSGWSVAAMANQSGWSDTFLAEHPLLTLDPNVTGVFLGPYPFGIDPVWSLAANHLSFLNSFKMKMSVLLGVTHMTFGVALGVFNHMHFGQWHRLLLETVPELVFLLALFGYLVFLIVYKWLRFTAADAASAPSVLIHFINMFLFSRSATNRPLFPGQEVVQSVLVVLALAMVPILLLGTPLFLRQQHRRHARRRQLVEDEDKTGLLDASVSVSSQGLDEEKAECPGDREEAEFVASEVFMHQAIHTIEFCLGCISNTASYLRLWALSLAHAQLSEVLWAMVMRVGLGLSDEMGVVAVVLVPIFAAFAVMTVAILLVMEGLSAFLHALRLHWVEFQNKFYAGTGYKLSPFTFAVEDAEHP</sequence>
<keyword evidence="5 9" id="KW-0375">Hydrogen ion transport</keyword>
<accession>A0A8D1W272</accession>
<feature type="transmembrane region" description="Helical" evidence="9">
    <location>
        <begin position="796"/>
        <end position="820"/>
    </location>
</feature>
<evidence type="ECO:0000313" key="10">
    <source>
        <dbReference type="Ensembl" id="ENSSSCP00060032432.1"/>
    </source>
</evidence>
<keyword evidence="3 9" id="KW-0813">Transport</keyword>
<evidence type="ECO:0000256" key="6">
    <source>
        <dbReference type="ARBA" id="ARBA00022989"/>
    </source>
</evidence>
<organism evidence="10 11">
    <name type="scientific">Sus scrofa</name>
    <name type="common">Pig</name>
    <dbReference type="NCBI Taxonomy" id="9823"/>
    <lineage>
        <taxon>Eukaryota</taxon>
        <taxon>Metazoa</taxon>
        <taxon>Chordata</taxon>
        <taxon>Craniata</taxon>
        <taxon>Vertebrata</taxon>
        <taxon>Euteleostomi</taxon>
        <taxon>Mammalia</taxon>
        <taxon>Eutheria</taxon>
        <taxon>Laurasiatheria</taxon>
        <taxon>Artiodactyla</taxon>
        <taxon>Suina</taxon>
        <taxon>Suidae</taxon>
        <taxon>Sus</taxon>
    </lineage>
</organism>
<feature type="transmembrane region" description="Helical" evidence="9">
    <location>
        <begin position="568"/>
        <end position="586"/>
    </location>
</feature>
<keyword evidence="7 9" id="KW-0406">Ion transport</keyword>
<dbReference type="GO" id="GO:0000220">
    <property type="term" value="C:vacuolar proton-transporting V-type ATPase, V0 domain"/>
    <property type="evidence" value="ECO:0007669"/>
    <property type="project" value="InterPro"/>
</dbReference>
<dbReference type="PANTHER" id="PTHR11629">
    <property type="entry name" value="VACUOLAR PROTON ATPASES"/>
    <property type="match status" value="1"/>
</dbReference>
<dbReference type="PANTHER" id="PTHR11629:SF21">
    <property type="entry name" value="V-TYPE PROTON ATPASE 116 KDA SUBUNIT A 3"/>
    <property type="match status" value="1"/>
</dbReference>
<evidence type="ECO:0000256" key="5">
    <source>
        <dbReference type="ARBA" id="ARBA00022781"/>
    </source>
</evidence>
<dbReference type="GO" id="GO:0046961">
    <property type="term" value="F:proton-transporting ATPase activity, rotational mechanism"/>
    <property type="evidence" value="ECO:0007669"/>
    <property type="project" value="InterPro"/>
</dbReference>
<keyword evidence="6 9" id="KW-1133">Transmembrane helix</keyword>
<comment type="subcellular location">
    <subcellularLocation>
        <location evidence="1">Membrane</location>
        <topology evidence="1">Multi-pass membrane protein</topology>
    </subcellularLocation>
</comment>
<dbReference type="Pfam" id="PF01496">
    <property type="entry name" value="V_ATPase_I"/>
    <property type="match status" value="1"/>
</dbReference>
<keyword evidence="8 9" id="KW-0472">Membrane</keyword>
<proteinExistence type="inferred from homology"/>
<evidence type="ECO:0000256" key="8">
    <source>
        <dbReference type="ARBA" id="ARBA00023136"/>
    </source>
</evidence>
<evidence type="ECO:0000256" key="9">
    <source>
        <dbReference type="RuleBase" id="RU361189"/>
    </source>
</evidence>
<feature type="transmembrane region" description="Helical" evidence="9">
    <location>
        <begin position="474"/>
        <end position="492"/>
    </location>
</feature>
<dbReference type="Proteomes" id="UP000694723">
    <property type="component" value="Unplaced"/>
</dbReference>
<comment type="similarity">
    <text evidence="2 9">Belongs to the V-ATPase 116 kDa subunit family.</text>
</comment>
<dbReference type="InterPro" id="IPR026028">
    <property type="entry name" value="V-type_ATPase_116kDa_su_euka"/>
</dbReference>
<evidence type="ECO:0000256" key="4">
    <source>
        <dbReference type="ARBA" id="ARBA00022692"/>
    </source>
</evidence>
<dbReference type="PIRSF" id="PIRSF001293">
    <property type="entry name" value="ATP6V0A1"/>
    <property type="match status" value="1"/>
</dbReference>
<name>A0A8D1W272_PIG</name>
<evidence type="ECO:0000256" key="2">
    <source>
        <dbReference type="ARBA" id="ARBA00009904"/>
    </source>
</evidence>
<evidence type="ECO:0000256" key="3">
    <source>
        <dbReference type="ARBA" id="ARBA00022448"/>
    </source>
</evidence>
<dbReference type="InterPro" id="IPR002490">
    <property type="entry name" value="V-ATPase_116kDa_su"/>
</dbReference>
<reference evidence="10" key="1">
    <citation type="submission" date="2025-08" db="UniProtKB">
        <authorList>
            <consortium name="Ensembl"/>
        </authorList>
    </citation>
    <scope>IDENTIFICATION</scope>
</reference>
<feature type="transmembrane region" description="Helical" evidence="9">
    <location>
        <begin position="662"/>
        <end position="686"/>
    </location>
</feature>